<evidence type="ECO:0000259" key="2">
    <source>
        <dbReference type="Pfam" id="PF00975"/>
    </source>
</evidence>
<reference evidence="3 4" key="1">
    <citation type="journal article" date="2021" name="Int. J. Syst. Evol. Microbiol.">
        <title>Reticulibacter mediterranei gen. nov., sp. nov., within the new family Reticulibacteraceae fam. nov., and Ktedonospora formicarum gen. nov., sp. nov., Ktedonobacter robiniae sp. nov., Dictyobacter formicarum sp. nov. and Dictyobacter arantiisoli sp. nov., belonging to the class Ktedonobacteria.</title>
        <authorList>
            <person name="Yabe S."/>
            <person name="Zheng Y."/>
            <person name="Wang C.M."/>
            <person name="Sakai Y."/>
            <person name="Abe K."/>
            <person name="Yokota A."/>
            <person name="Donadio S."/>
            <person name="Cavaletti L."/>
            <person name="Monciardini P."/>
        </authorList>
    </citation>
    <scope>NUCLEOTIDE SEQUENCE [LARGE SCALE GENOMIC DNA]</scope>
    <source>
        <strain evidence="3 4">SOSP1-30</strain>
    </source>
</reference>
<dbReference type="PANTHER" id="PTHR11487">
    <property type="entry name" value="THIOESTERASE"/>
    <property type="match status" value="1"/>
</dbReference>
<feature type="domain" description="Thioesterase" evidence="2">
    <location>
        <begin position="2"/>
        <end position="77"/>
    </location>
</feature>
<evidence type="ECO:0000313" key="4">
    <source>
        <dbReference type="Proteomes" id="UP000654345"/>
    </source>
</evidence>
<gene>
    <name evidence="3" type="ORF">KSB_33460</name>
</gene>
<dbReference type="Proteomes" id="UP000654345">
    <property type="component" value="Unassembled WGS sequence"/>
</dbReference>
<sequence length="201" mass="22799">MQLPGRLPEPDIPTDAAFSMVIEAMAEAISQHQDLPFAFFGHCLGATLAYEVAQQLRRYNHHGPDQLFFACFSPPHMLYETLPFLQTASISSDIFFHVNYVKGQRNAPDLFELDAMLWQQYRYCPGEPFACPLTIFGAELDPYVSADQLAAWKTYTTGRFALQMFPGHHCFFYIDAQPLLDAIAGRFQPSLNGVEREPVRN</sequence>
<dbReference type="EMBL" id="BNJG01000001">
    <property type="protein sequence ID" value="GHO54871.1"/>
    <property type="molecule type" value="Genomic_DNA"/>
</dbReference>
<protein>
    <recommendedName>
        <fullName evidence="2">Thioesterase domain-containing protein</fullName>
    </recommendedName>
</protein>
<name>A0ABQ3UQA9_9CHLR</name>
<dbReference type="SUPFAM" id="SSF53474">
    <property type="entry name" value="alpha/beta-Hydrolases"/>
    <property type="match status" value="1"/>
</dbReference>
<comment type="similarity">
    <text evidence="1">Belongs to the thioesterase family.</text>
</comment>
<dbReference type="InterPro" id="IPR029058">
    <property type="entry name" value="AB_hydrolase_fold"/>
</dbReference>
<dbReference type="InterPro" id="IPR001031">
    <property type="entry name" value="Thioesterase"/>
</dbReference>
<dbReference type="InterPro" id="IPR012223">
    <property type="entry name" value="TEII"/>
</dbReference>
<dbReference type="PANTHER" id="PTHR11487:SF0">
    <property type="entry name" value="S-ACYL FATTY ACID SYNTHASE THIOESTERASE, MEDIUM CHAIN"/>
    <property type="match status" value="1"/>
</dbReference>
<proteinExistence type="inferred from homology"/>
<comment type="caution">
    <text evidence="3">The sequence shown here is derived from an EMBL/GenBank/DDBJ whole genome shotgun (WGS) entry which is preliminary data.</text>
</comment>
<organism evidence="3 4">
    <name type="scientific">Ktedonobacter robiniae</name>
    <dbReference type="NCBI Taxonomy" id="2778365"/>
    <lineage>
        <taxon>Bacteria</taxon>
        <taxon>Bacillati</taxon>
        <taxon>Chloroflexota</taxon>
        <taxon>Ktedonobacteria</taxon>
        <taxon>Ktedonobacterales</taxon>
        <taxon>Ktedonobacteraceae</taxon>
        <taxon>Ktedonobacter</taxon>
    </lineage>
</organism>
<dbReference type="Gene3D" id="3.40.50.1820">
    <property type="entry name" value="alpha/beta hydrolase"/>
    <property type="match status" value="1"/>
</dbReference>
<evidence type="ECO:0000256" key="1">
    <source>
        <dbReference type="ARBA" id="ARBA00007169"/>
    </source>
</evidence>
<accession>A0ABQ3UQA9</accession>
<dbReference type="Pfam" id="PF00975">
    <property type="entry name" value="Thioesterase"/>
    <property type="match status" value="1"/>
</dbReference>
<keyword evidence="4" id="KW-1185">Reference proteome</keyword>
<evidence type="ECO:0000313" key="3">
    <source>
        <dbReference type="EMBL" id="GHO54871.1"/>
    </source>
</evidence>